<organism evidence="2 3">
    <name type="scientific">Miscanthus lutarioriparius</name>
    <dbReference type="NCBI Taxonomy" id="422564"/>
    <lineage>
        <taxon>Eukaryota</taxon>
        <taxon>Viridiplantae</taxon>
        <taxon>Streptophyta</taxon>
        <taxon>Embryophyta</taxon>
        <taxon>Tracheophyta</taxon>
        <taxon>Spermatophyta</taxon>
        <taxon>Magnoliopsida</taxon>
        <taxon>Liliopsida</taxon>
        <taxon>Poales</taxon>
        <taxon>Poaceae</taxon>
        <taxon>PACMAD clade</taxon>
        <taxon>Panicoideae</taxon>
        <taxon>Andropogonodae</taxon>
        <taxon>Andropogoneae</taxon>
        <taxon>Saccharinae</taxon>
        <taxon>Miscanthus</taxon>
    </lineage>
</organism>
<protein>
    <submittedName>
        <fullName evidence="2">Uncharacterized protein</fullName>
    </submittedName>
</protein>
<dbReference type="Proteomes" id="UP000604825">
    <property type="component" value="Unassembled WGS sequence"/>
</dbReference>
<comment type="caution">
    <text evidence="2">The sequence shown here is derived from an EMBL/GenBank/DDBJ whole genome shotgun (WGS) entry which is preliminary data.</text>
</comment>
<evidence type="ECO:0000313" key="2">
    <source>
        <dbReference type="EMBL" id="CAD6257522.1"/>
    </source>
</evidence>
<proteinExistence type="predicted"/>
<keyword evidence="3" id="KW-1185">Reference proteome</keyword>
<sequence>MREVDLRVDCAAGSGTAAVIPHRGRTAALDGEERGGGGAAAVPARGQSGQGSASVPLLMREVDLRVDCAAGNTTAEVSMLRRRRGMIQGRARRVLGRRPAANAKAGARARAMGFGAED</sequence>
<evidence type="ECO:0000256" key="1">
    <source>
        <dbReference type="SAM" id="MobiDB-lite"/>
    </source>
</evidence>
<feature type="region of interest" description="Disordered" evidence="1">
    <location>
        <begin position="30"/>
        <end position="53"/>
    </location>
</feature>
<name>A0A811QN21_9POAL</name>
<feature type="compositionally biased region" description="Low complexity" evidence="1">
    <location>
        <begin position="97"/>
        <end position="118"/>
    </location>
</feature>
<dbReference type="EMBL" id="CAJGYO010000010">
    <property type="protein sequence ID" value="CAD6257522.1"/>
    <property type="molecule type" value="Genomic_DNA"/>
</dbReference>
<feature type="region of interest" description="Disordered" evidence="1">
    <location>
        <begin position="95"/>
        <end position="118"/>
    </location>
</feature>
<accession>A0A811QN21</accession>
<reference evidence="2" key="1">
    <citation type="submission" date="2020-10" db="EMBL/GenBank/DDBJ databases">
        <authorList>
            <person name="Han B."/>
            <person name="Lu T."/>
            <person name="Zhao Q."/>
            <person name="Huang X."/>
            <person name="Zhao Y."/>
        </authorList>
    </citation>
    <scope>NUCLEOTIDE SEQUENCE</scope>
</reference>
<evidence type="ECO:0000313" key="3">
    <source>
        <dbReference type="Proteomes" id="UP000604825"/>
    </source>
</evidence>
<gene>
    <name evidence="2" type="ORF">NCGR_LOCUS41007</name>
</gene>
<dbReference type="AlphaFoldDB" id="A0A811QN21"/>